<dbReference type="EMBL" id="OZ023703">
    <property type="protein sequence ID" value="CAK9871787.1"/>
    <property type="molecule type" value="Genomic_DNA"/>
</dbReference>
<feature type="compositionally biased region" description="Low complexity" evidence="1">
    <location>
        <begin position="301"/>
        <end position="312"/>
    </location>
</feature>
<dbReference type="PANTHER" id="PTHR34190">
    <property type="entry name" value="EXPRESSED PROTEIN"/>
    <property type="match status" value="1"/>
</dbReference>
<feature type="compositionally biased region" description="Acidic residues" evidence="1">
    <location>
        <begin position="389"/>
        <end position="401"/>
    </location>
</feature>
<accession>A0ABP1B9P8</accession>
<feature type="compositionally biased region" description="Polar residues" evidence="1">
    <location>
        <begin position="62"/>
        <end position="75"/>
    </location>
</feature>
<feature type="compositionally biased region" description="Polar residues" evidence="1">
    <location>
        <begin position="533"/>
        <end position="543"/>
    </location>
</feature>
<evidence type="ECO:0000313" key="2">
    <source>
        <dbReference type="EMBL" id="CAK9871787.1"/>
    </source>
</evidence>
<name>A0ABP1B9P8_9BRYO</name>
<feature type="region of interest" description="Disordered" evidence="1">
    <location>
        <begin position="1"/>
        <end position="192"/>
    </location>
</feature>
<keyword evidence="3" id="KW-1185">Reference proteome</keyword>
<feature type="compositionally biased region" description="Acidic residues" evidence="1">
    <location>
        <begin position="494"/>
        <end position="508"/>
    </location>
</feature>
<organism evidence="2 3">
    <name type="scientific">Sphagnum jensenii</name>
    <dbReference type="NCBI Taxonomy" id="128206"/>
    <lineage>
        <taxon>Eukaryota</taxon>
        <taxon>Viridiplantae</taxon>
        <taxon>Streptophyta</taxon>
        <taxon>Embryophyta</taxon>
        <taxon>Bryophyta</taxon>
        <taxon>Sphagnophytina</taxon>
        <taxon>Sphagnopsida</taxon>
        <taxon>Sphagnales</taxon>
        <taxon>Sphagnaceae</taxon>
        <taxon>Sphagnum</taxon>
    </lineage>
</organism>
<feature type="compositionally biased region" description="Basic and acidic residues" evidence="1">
    <location>
        <begin position="103"/>
        <end position="114"/>
    </location>
</feature>
<evidence type="ECO:0000313" key="3">
    <source>
        <dbReference type="Proteomes" id="UP001497522"/>
    </source>
</evidence>
<feature type="compositionally biased region" description="Low complexity" evidence="1">
    <location>
        <begin position="437"/>
        <end position="451"/>
    </location>
</feature>
<feature type="compositionally biased region" description="Basic and acidic residues" evidence="1">
    <location>
        <begin position="319"/>
        <end position="329"/>
    </location>
</feature>
<protein>
    <submittedName>
        <fullName evidence="2">Uncharacterized protein</fullName>
    </submittedName>
</protein>
<gene>
    <name evidence="2" type="ORF">CSSPJE1EN2_LOCUS14391</name>
</gene>
<feature type="compositionally biased region" description="Acidic residues" evidence="1">
    <location>
        <begin position="414"/>
        <end position="430"/>
    </location>
</feature>
<sequence>MAAMESSAPVLQLHGEKEDTESGVEKLENGGKSAAAAAAWEGGMKDLRDVYPGIVHQEEESSSPATTAVGTQLSENAEEESVVKKSHGSDGTTQGVFTESGEEDQRTSDLKEMLDYYEQEVAKSLRLCEQQPVPPPEDDATSNPTTTTTTTTTTENQSKERLGGPAADLQDLGSTSLDGAKEEEGSPRPGLIKSLVGTKIVPLVAPLVTPLVSVVTVVGESTAAILVGRGEDSASEKTAAANQAAGSEQKESTAAAERAVVEPTTPSKEAPILGRVENLESQMDSLEEKQSPSRGSEQQQPSRLSVSSLGGSPPTPSSLEKRCRPAKDVLEETEVKGTLVERVQSLEQRLNQVVTPGETVGETAEGGGIPSVVVAVAQEEPAVQGATEQELEQGLGEEEEAAVPITSPTPIVTEPDESTTPETEEDEGETVEGGGIPSVVVAVVQEEPAVQGATEQELEQGLGEEEEAAVPVTSPTPIVTEPDESTAPETEVPKEEDEGVPVETEALDETITVPKATPEAHAQVGEQEGSVGATPQQQKQQTAEKGKKKSFQKLRAALRRLFKPKSAS</sequence>
<proteinExistence type="predicted"/>
<dbReference type="Proteomes" id="UP001497522">
    <property type="component" value="Chromosome 2"/>
</dbReference>
<evidence type="ECO:0000256" key="1">
    <source>
        <dbReference type="SAM" id="MobiDB-lite"/>
    </source>
</evidence>
<feature type="region of interest" description="Disordered" evidence="1">
    <location>
        <begin position="230"/>
        <end position="329"/>
    </location>
</feature>
<feature type="region of interest" description="Disordered" evidence="1">
    <location>
        <begin position="383"/>
        <end position="552"/>
    </location>
</feature>
<reference evidence="2 3" key="1">
    <citation type="submission" date="2024-03" db="EMBL/GenBank/DDBJ databases">
        <authorList>
            <consortium name="ELIXIR-Norway"/>
            <consortium name="Elixir Norway"/>
        </authorList>
    </citation>
    <scope>NUCLEOTIDE SEQUENCE [LARGE SCALE GENOMIC DNA]</scope>
</reference>
<feature type="compositionally biased region" description="Low complexity" evidence="1">
    <location>
        <begin position="145"/>
        <end position="154"/>
    </location>
</feature>
<feature type="compositionally biased region" description="Acidic residues" evidence="1">
    <location>
        <begin position="456"/>
        <end position="468"/>
    </location>
</feature>
<dbReference type="PANTHER" id="PTHR34190:SF4">
    <property type="entry name" value="EXPRESSED PROTEIN"/>
    <property type="match status" value="1"/>
</dbReference>